<dbReference type="AlphaFoldDB" id="V6ATS4"/>
<name>V6ATS4_9ARCH</name>
<comment type="caution">
    <text evidence="2">The sequence shown here is derived from an EMBL/GenBank/DDBJ whole genome shotgun (WGS) entry which is preliminary data.</text>
</comment>
<evidence type="ECO:0000313" key="3">
    <source>
        <dbReference type="Proteomes" id="UP000018159"/>
    </source>
</evidence>
<reference evidence="2 3" key="1">
    <citation type="journal article" date="2013" name="PLoS ONE">
        <title>Enrichment and Genome Sequence of the Group I.1a Ammonia-Oxidizing Archaeon ?Ca. Nitrosotenuis uzonensis? Representing a Clade Globally.</title>
        <authorList>
            <person name="Lebedeva E.V."/>
            <person name="Hatzenpichler R."/>
            <person name="Pelletier E."/>
            <person name="Schuster N."/>
            <person name="Hauzmayer S."/>
            <person name="Bulaev A."/>
            <person name="Grigor'eva N.V."/>
            <person name="Galushko A."/>
            <person name="Schmid M."/>
            <person name="Palatinszky M."/>
            <person name="Le Paslier D."/>
            <person name="Daims H."/>
            <person name="Wagner M."/>
        </authorList>
    </citation>
    <scope>NUCLEOTIDE SEQUENCE [LARGE SCALE GENOMIC DNA]</scope>
    <source>
        <strain evidence="2 3">N4</strain>
    </source>
</reference>
<sequence length="235" mass="26539">MSRWDSSNYEGFDEEEESRLLKKFYDYAEIEKKESERRRFLEVSDKKRPSIWGNRFVVSAIIQSSIITGLTVSLILMQVMFSDISIIQFLSLSLDGPAKWFFFGYFMYITLVVAIAITAIFYNHLESNLDRPIRGAKNYLVWIHLIGTNVGGAATTILLIITGFVGAGFTNSITGVTNMQETIIETVKMPIMSFAVLFAAGIICGGIAYIGTYVNTKRGPKLDKNKFEDAKYDRL</sequence>
<accession>V6ATS4</accession>
<keyword evidence="1" id="KW-0812">Transmembrane</keyword>
<keyword evidence="1" id="KW-1133">Transmembrane helix</keyword>
<dbReference type="RefSeq" id="WP_052370094.1">
    <property type="nucleotide sequence ID" value="NZ_CBTY010000009.1"/>
</dbReference>
<gene>
    <name evidence="2" type="ORF">NITUZ_40004</name>
</gene>
<dbReference type="Proteomes" id="UP000018159">
    <property type="component" value="Unassembled WGS sequence"/>
</dbReference>
<keyword evidence="1" id="KW-0472">Membrane</keyword>
<feature type="transmembrane region" description="Helical" evidence="1">
    <location>
        <begin position="142"/>
        <end position="169"/>
    </location>
</feature>
<organism evidence="2 3">
    <name type="scientific">Candidatus Nitrosotenuis uzonensis</name>
    <dbReference type="NCBI Taxonomy" id="1407055"/>
    <lineage>
        <taxon>Archaea</taxon>
        <taxon>Nitrososphaerota</taxon>
        <taxon>Candidatus Nitrosotenuis</taxon>
    </lineage>
</organism>
<protein>
    <submittedName>
        <fullName evidence="2">Uncharacterized protein</fullName>
    </submittedName>
</protein>
<dbReference type="EMBL" id="CBTY010000009">
    <property type="protein sequence ID" value="CDI05838.1"/>
    <property type="molecule type" value="Genomic_DNA"/>
</dbReference>
<feature type="transmembrane region" description="Helical" evidence="1">
    <location>
        <begin position="189"/>
        <end position="214"/>
    </location>
</feature>
<evidence type="ECO:0000313" key="2">
    <source>
        <dbReference type="EMBL" id="CDI05838.1"/>
    </source>
</evidence>
<feature type="transmembrane region" description="Helical" evidence="1">
    <location>
        <begin position="100"/>
        <end position="122"/>
    </location>
</feature>
<feature type="transmembrane region" description="Helical" evidence="1">
    <location>
        <begin position="56"/>
        <end position="80"/>
    </location>
</feature>
<keyword evidence="3" id="KW-1185">Reference proteome</keyword>
<dbReference type="OrthoDB" id="10607at2157"/>
<evidence type="ECO:0000256" key="1">
    <source>
        <dbReference type="SAM" id="Phobius"/>
    </source>
</evidence>
<proteinExistence type="predicted"/>